<evidence type="ECO:0000256" key="6">
    <source>
        <dbReference type="ARBA" id="ARBA00022840"/>
    </source>
</evidence>
<keyword evidence="5 9" id="KW-0547">Nucleotide-binding</keyword>
<dbReference type="InterPro" id="IPR000477">
    <property type="entry name" value="RT_dom"/>
</dbReference>
<dbReference type="GO" id="GO:0140662">
    <property type="term" value="F:ATP-dependent protein folding chaperone"/>
    <property type="evidence" value="ECO:0007669"/>
    <property type="project" value="InterPro"/>
</dbReference>
<evidence type="ECO:0000256" key="9">
    <source>
        <dbReference type="RuleBase" id="RU004187"/>
    </source>
</evidence>
<dbReference type="EMBL" id="UYJE01007213">
    <property type="protein sequence ID" value="VDI52748.1"/>
    <property type="molecule type" value="Genomic_DNA"/>
</dbReference>
<keyword evidence="7 9" id="KW-0143">Chaperone</keyword>
<dbReference type="Proteomes" id="UP000596742">
    <property type="component" value="Unassembled WGS sequence"/>
</dbReference>
<dbReference type="SUPFAM" id="SSF48592">
    <property type="entry name" value="GroEL equatorial domain-like"/>
    <property type="match status" value="1"/>
</dbReference>
<feature type="domain" description="Reverse transcriptase" evidence="10">
    <location>
        <begin position="140"/>
        <end position="418"/>
    </location>
</feature>
<evidence type="ECO:0000256" key="3">
    <source>
        <dbReference type="ARBA" id="ARBA00016107"/>
    </source>
</evidence>
<accession>A0A8B6FRQ3</accession>
<evidence type="ECO:0000256" key="8">
    <source>
        <dbReference type="ARBA" id="ARBA00030347"/>
    </source>
</evidence>
<dbReference type="GO" id="GO:0005737">
    <property type="term" value="C:cytoplasm"/>
    <property type="evidence" value="ECO:0007669"/>
    <property type="project" value="UniProtKB-SubCell"/>
</dbReference>
<dbReference type="Gene3D" id="1.10.560.10">
    <property type="entry name" value="GroEL-like equatorial domain"/>
    <property type="match status" value="1"/>
</dbReference>
<feature type="domain" description="Reverse transcriptase" evidence="10">
    <location>
        <begin position="706"/>
        <end position="984"/>
    </location>
</feature>
<evidence type="ECO:0000256" key="1">
    <source>
        <dbReference type="ARBA" id="ARBA00004496"/>
    </source>
</evidence>
<comment type="caution">
    <text evidence="11">The sequence shown here is derived from an EMBL/GenBank/DDBJ whole genome shotgun (WGS) entry which is preliminary data.</text>
</comment>
<dbReference type="SUPFAM" id="SSF52029">
    <property type="entry name" value="GroEL apical domain-like"/>
    <property type="match status" value="1"/>
</dbReference>
<evidence type="ECO:0000256" key="2">
    <source>
        <dbReference type="ARBA" id="ARBA00008020"/>
    </source>
</evidence>
<name>A0A8B6FRQ3_MYTGA</name>
<keyword evidence="4" id="KW-0963">Cytoplasm</keyword>
<evidence type="ECO:0000256" key="7">
    <source>
        <dbReference type="ARBA" id="ARBA00023186"/>
    </source>
</evidence>
<dbReference type="InterPro" id="IPR043502">
    <property type="entry name" value="DNA/RNA_pol_sf"/>
</dbReference>
<gene>
    <name evidence="11" type="ORF">MGAL_10B055591</name>
</gene>
<dbReference type="Pfam" id="PF00078">
    <property type="entry name" value="RVT_1"/>
    <property type="match status" value="2"/>
</dbReference>
<dbReference type="Pfam" id="PF00118">
    <property type="entry name" value="Cpn60_TCP1"/>
    <property type="match status" value="1"/>
</dbReference>
<dbReference type="InterPro" id="IPR027413">
    <property type="entry name" value="GROEL-like_equatorial_sf"/>
</dbReference>
<protein>
    <recommendedName>
        <fullName evidence="3">T-complex protein 1 subunit delta</fullName>
    </recommendedName>
    <alternativeName>
        <fullName evidence="8">CCT-delta</fullName>
    </alternativeName>
</protein>
<dbReference type="InterPro" id="IPR017998">
    <property type="entry name" value="Chaperone_TCP-1"/>
</dbReference>
<proteinExistence type="inferred from homology"/>
<organism evidence="11 12">
    <name type="scientific">Mytilus galloprovincialis</name>
    <name type="common">Mediterranean mussel</name>
    <dbReference type="NCBI Taxonomy" id="29158"/>
    <lineage>
        <taxon>Eukaryota</taxon>
        <taxon>Metazoa</taxon>
        <taxon>Spiralia</taxon>
        <taxon>Lophotrochozoa</taxon>
        <taxon>Mollusca</taxon>
        <taxon>Bivalvia</taxon>
        <taxon>Autobranchia</taxon>
        <taxon>Pteriomorphia</taxon>
        <taxon>Mytilida</taxon>
        <taxon>Mytiloidea</taxon>
        <taxon>Mytilidae</taxon>
        <taxon>Mytilinae</taxon>
        <taxon>Mytilus</taxon>
    </lineage>
</organism>
<dbReference type="InterPro" id="IPR027409">
    <property type="entry name" value="GroEL-like_apical_dom_sf"/>
</dbReference>
<dbReference type="InterPro" id="IPR002423">
    <property type="entry name" value="Cpn60/GroEL/TCP-1"/>
</dbReference>
<dbReference type="OrthoDB" id="10248520at2759"/>
<evidence type="ECO:0000313" key="12">
    <source>
        <dbReference type="Proteomes" id="UP000596742"/>
    </source>
</evidence>
<comment type="similarity">
    <text evidence="2 9">Belongs to the TCP-1 chaperonin family.</text>
</comment>
<evidence type="ECO:0000259" key="10">
    <source>
        <dbReference type="PROSITE" id="PS50878"/>
    </source>
</evidence>
<dbReference type="PANTHER" id="PTHR33332">
    <property type="entry name" value="REVERSE TRANSCRIPTASE DOMAIN-CONTAINING PROTEIN"/>
    <property type="match status" value="1"/>
</dbReference>
<keyword evidence="12" id="KW-1185">Reference proteome</keyword>
<dbReference type="CDD" id="cd01650">
    <property type="entry name" value="RT_nLTR_like"/>
    <property type="match status" value="2"/>
</dbReference>
<dbReference type="GO" id="GO:0005524">
    <property type="term" value="F:ATP binding"/>
    <property type="evidence" value="ECO:0007669"/>
    <property type="project" value="UniProtKB-KW"/>
</dbReference>
<dbReference type="FunFam" id="3.50.7.10:FF:000010">
    <property type="entry name" value="T-complex protein 1 subunit delta"/>
    <property type="match status" value="1"/>
</dbReference>
<sequence>MNKYHHELRNEKHSILSQKVLSFKGDSKKLYKFVKDLTGSKAENPMPAVENENELPDKFADFFMNKIKTIRDSLRDFDDYKPLFKDVPLFTSFKNLSEDEVKTIINKLQCKSCELDILPTKVLKSFLSELLPVITKLVNLSLSQGVFPLRWKQAVVRPLLKKAGLELIYSNYRPVSNLSFLSKLIEKCALYRLNEHVKDHDLLPTNQSAYRQFHSCESALLRLVNDILDGMEHQEVTAMIAVDLSAAFDTVDHSILINVLEYQYGVNGTALKWIDSYLRPRSCRVNVSSTTSSERQLECSVPQGSCLGPWLYLVYAGTLFDIIPPSITVYGFADDHTANKRFVPTLTNEMDAIRDLQDCAVHINTWMNSNKLKMNNAKTEFILFGSRQQLSKCQTKEIIICGDVIKSKTCIRYLGAFLDETLNFKDHITKKCKTAMMNYYKIKCIRSYLSKEATETLVLSLVISHLDYCNVIYFLEFSQTDLYKLQRIQNMCAKLVLNRSKYDSAKQALFDLHWLPIKARITFKILTYMYNCHVGNAPSYLINLLNPQVSKRSLRSSESSIGCYAVPYNKKKTFSDRSFSTIGPKLWNELGDSKKLYKFVKDLTGSKAENPMPAVENENELPDKFADFFMNKIKTIRDSLRDFDDYKPLFKDVPLFTSFKNLSEDEVKTIINKLQCKSCELDILPTKVLKSFLSELLPVITKLVNLSLSQGVFPLRWKQAVVRPLLKKAGLELIYSNYRPVSNLSFLSKLIEKCALYRLNEHVKDHDLLPTNQSAYRQFHSCESALLRLVNDILDGMEHQEVTAMIAVDLSAAFDTVDHSILIKVLEYQYGVNGTALKWIDSYLRPRSCRVNVSSTTSSERQLECSVPQGSCLGPWLYLVYAGTLFDIIPPSITVYGFADDHTANKRFVPTLTNEMDAIRDLQDCAVHINTWMNSNKLKMNNAKTEFILFGSRHQLSKCQTKEIIICGDVIKSKTCIRYLGAFLDETLNFKDHITKKCKTAMMNYYKIKCIRSYLSKEATETLVLSLVISHLDYCNVILFGISQTDLYKLQRIQNMCAKLVLNRSKYDSAKQALFDLHWLPIKARITFKILTYMYNCHVGNAPSYLINLLNPQVSKRSLRSSESSIGCYAVPYNKKKTFSDRSFSTIGPKLWNELGTNMDNSVIVSDYTQMDRVLREERQYILDIVKKVKKAGCNVLLIQKSILRDAVSDLALHFLAKMKILVVKDIEREDIEFVCKSVGCKPIASIDHFLPENMGSAELVEEVQTGSSKIVKITGMAIPGKCVTVLMRGSNKLVLEEADRSLHDALCVIRCLVKERSIIAGGGAPEIELSLQLMEYANTLLGTEQYCFRAFAEALEIIPFTLAENAGLNPIATVTELRNRHAEGEKTAGINVRKGAITNILEENVLQPLLVSTSAIHLASETAFKYKRWMSDDKSRKPKGFCPERFLNPLSHGLTSCYTCVSMHLKYDKDIVSSFVATATTYLNK</sequence>
<comment type="subcellular location">
    <subcellularLocation>
        <location evidence="1">Cytoplasm</location>
    </subcellularLocation>
</comment>
<dbReference type="PROSITE" id="PS50878">
    <property type="entry name" value="RT_POL"/>
    <property type="match status" value="2"/>
</dbReference>
<reference evidence="11" key="1">
    <citation type="submission" date="2018-11" db="EMBL/GenBank/DDBJ databases">
        <authorList>
            <person name="Alioto T."/>
            <person name="Alioto T."/>
        </authorList>
    </citation>
    <scope>NUCLEOTIDE SEQUENCE</scope>
</reference>
<dbReference type="Gene3D" id="3.50.7.10">
    <property type="entry name" value="GroEL"/>
    <property type="match status" value="1"/>
</dbReference>
<keyword evidence="6 9" id="KW-0067">ATP-binding</keyword>
<evidence type="ECO:0000256" key="5">
    <source>
        <dbReference type="ARBA" id="ARBA00022741"/>
    </source>
</evidence>
<evidence type="ECO:0000313" key="11">
    <source>
        <dbReference type="EMBL" id="VDI52748.1"/>
    </source>
</evidence>
<dbReference type="PRINTS" id="PR00304">
    <property type="entry name" value="TCOMPLEXTCP1"/>
</dbReference>
<evidence type="ECO:0000256" key="4">
    <source>
        <dbReference type="ARBA" id="ARBA00022490"/>
    </source>
</evidence>
<dbReference type="SUPFAM" id="SSF56672">
    <property type="entry name" value="DNA/RNA polymerases"/>
    <property type="match status" value="2"/>
</dbReference>